<dbReference type="Proteomes" id="UP001473302">
    <property type="component" value="Unassembled WGS sequence"/>
</dbReference>
<feature type="domain" description="ENTH" evidence="2">
    <location>
        <begin position="26"/>
        <end position="159"/>
    </location>
</feature>
<dbReference type="EMBL" id="BAABUK010000032">
    <property type="protein sequence ID" value="GAA5816417.1"/>
    <property type="molecule type" value="Genomic_DNA"/>
</dbReference>
<feature type="compositionally biased region" description="Gly residues" evidence="1">
    <location>
        <begin position="173"/>
        <end position="195"/>
    </location>
</feature>
<reference evidence="3 4" key="1">
    <citation type="submission" date="2024-04" db="EMBL/GenBank/DDBJ databases">
        <title>genome sequences of Mucor flavus KT1a and Helicostylum pulchrum KT1b strains isolated from the surface of a dry-aged beef.</title>
        <authorList>
            <person name="Toyotome T."/>
            <person name="Hosono M."/>
            <person name="Torimaru M."/>
            <person name="Fukuda K."/>
            <person name="Mikami N."/>
        </authorList>
    </citation>
    <scope>NUCLEOTIDE SEQUENCE [LARGE SCALE GENOMIC DNA]</scope>
    <source>
        <strain evidence="3 4">KT1a</strain>
    </source>
</reference>
<dbReference type="Gene3D" id="1.25.40.90">
    <property type="match status" value="1"/>
</dbReference>
<feature type="compositionally biased region" description="Polar residues" evidence="1">
    <location>
        <begin position="436"/>
        <end position="449"/>
    </location>
</feature>
<dbReference type="CDD" id="cd16992">
    <property type="entry name" value="ENTH_Ent3"/>
    <property type="match status" value="1"/>
</dbReference>
<evidence type="ECO:0000259" key="2">
    <source>
        <dbReference type="PROSITE" id="PS50942"/>
    </source>
</evidence>
<dbReference type="PANTHER" id="PTHR12276">
    <property type="entry name" value="EPSIN/ENT-RELATED"/>
    <property type="match status" value="1"/>
</dbReference>
<accession>A0ABP9ZBD5</accession>
<proteinExistence type="predicted"/>
<keyword evidence="4" id="KW-1185">Reference proteome</keyword>
<dbReference type="InterPro" id="IPR008942">
    <property type="entry name" value="ENTH_VHS"/>
</dbReference>
<evidence type="ECO:0000313" key="3">
    <source>
        <dbReference type="EMBL" id="GAA5816417.1"/>
    </source>
</evidence>
<evidence type="ECO:0000313" key="4">
    <source>
        <dbReference type="Proteomes" id="UP001473302"/>
    </source>
</evidence>
<feature type="region of interest" description="Disordered" evidence="1">
    <location>
        <begin position="159"/>
        <end position="323"/>
    </location>
</feature>
<sequence length="483" mass="52574">MNSFSNLNLAIPDLWEVRDVINKVKNVVLNYTEMEAKVHDATNNEAWGASSTVMQEIAQATFNYQYFNEIMPTIYKRFTEKEAKYWRQIYKSLVLLEYLVKNGSERVVDDARSHVSMIKMMKNFHYVDEKGKDQGINVRSRAKELAELLGDVENIKAERKKAKKNRNKYTGVGSEGGMSFSGGGSAMSGGGGRYEGFGSESNYSSGGGGSTNQSSFGNSGNDFFDDERPGRYDDFDSPASQRRGSSKSSRTMSPPPAARKVSDAKPKQKTAKELNLFDFDEPVASTSKGKSNDDDWGDFAGGDANDDFDDFQSAPTTTTKAAPVKTTTTSAKKSNDIFDLLGDDSTFSSPAPTNAPNNLMLSQGMNFDTLVTGKSSQPVIQPSSSGLNTPSGRSTPSVTNIPATNNTSIGGMWSQASNFVMLDSLGKTSAPIKPTQGPSMNSLKNNSVNAGWDNWASANTSTQQQQQQQQKPKQSSAFDDLLF</sequence>
<dbReference type="SUPFAM" id="SSF48464">
    <property type="entry name" value="ENTH/VHS domain"/>
    <property type="match status" value="1"/>
</dbReference>
<feature type="compositionally biased region" description="Low complexity" evidence="1">
    <location>
        <begin position="211"/>
        <end position="221"/>
    </location>
</feature>
<name>A0ABP9ZBD5_9FUNG</name>
<dbReference type="PANTHER" id="PTHR12276:SF45">
    <property type="entry name" value="CLATHRIN INTERACTOR 1"/>
    <property type="match status" value="1"/>
</dbReference>
<feature type="compositionally biased region" description="Polar residues" evidence="1">
    <location>
        <begin position="238"/>
        <end position="252"/>
    </location>
</feature>
<dbReference type="InterPro" id="IPR013809">
    <property type="entry name" value="ENTH"/>
</dbReference>
<feature type="region of interest" description="Disordered" evidence="1">
    <location>
        <begin position="375"/>
        <end position="397"/>
    </location>
</feature>
<dbReference type="SMART" id="SM00273">
    <property type="entry name" value="ENTH"/>
    <property type="match status" value="1"/>
</dbReference>
<evidence type="ECO:0000256" key="1">
    <source>
        <dbReference type="SAM" id="MobiDB-lite"/>
    </source>
</evidence>
<dbReference type="PROSITE" id="PS50942">
    <property type="entry name" value="ENTH"/>
    <property type="match status" value="1"/>
</dbReference>
<comment type="caution">
    <text evidence="3">The sequence shown here is derived from an EMBL/GenBank/DDBJ whole genome shotgun (WGS) entry which is preliminary data.</text>
</comment>
<feature type="compositionally biased region" description="Low complexity" evidence="1">
    <location>
        <begin position="311"/>
        <end position="323"/>
    </location>
</feature>
<protein>
    <recommendedName>
        <fullName evidence="2">ENTH domain-containing protein</fullName>
    </recommendedName>
</protein>
<dbReference type="Pfam" id="PF01417">
    <property type="entry name" value="ENTH"/>
    <property type="match status" value="1"/>
</dbReference>
<feature type="compositionally biased region" description="Basic and acidic residues" evidence="1">
    <location>
        <begin position="260"/>
        <end position="272"/>
    </location>
</feature>
<gene>
    <name evidence="3" type="ORF">MFLAVUS_009946</name>
</gene>
<feature type="region of interest" description="Disordered" evidence="1">
    <location>
        <begin position="430"/>
        <end position="483"/>
    </location>
</feature>
<organism evidence="3 4">
    <name type="scientific">Mucor flavus</name>
    <dbReference type="NCBI Taxonomy" id="439312"/>
    <lineage>
        <taxon>Eukaryota</taxon>
        <taxon>Fungi</taxon>
        <taxon>Fungi incertae sedis</taxon>
        <taxon>Mucoromycota</taxon>
        <taxon>Mucoromycotina</taxon>
        <taxon>Mucoromycetes</taxon>
        <taxon>Mucorales</taxon>
        <taxon>Mucorineae</taxon>
        <taxon>Mucoraceae</taxon>
        <taxon>Mucor</taxon>
    </lineage>
</organism>